<dbReference type="InterPro" id="IPR046346">
    <property type="entry name" value="Aminoacid_DH-like_N_sf"/>
</dbReference>
<proteinExistence type="predicted"/>
<accession>A0A3N0BM30</accession>
<gene>
    <name evidence="4" type="ORF">DMP08_00905</name>
</gene>
<keyword evidence="2" id="KW-0028">Amino-acid biosynthesis</keyword>
<dbReference type="EMBL" id="QICD01000001">
    <property type="protein sequence ID" value="RNL49046.1"/>
    <property type="molecule type" value="Genomic_DNA"/>
</dbReference>
<protein>
    <submittedName>
        <fullName evidence="4">Shikimate dehydrogenase</fullName>
    </submittedName>
</protein>
<name>A0A3N0BM30_9ACTN</name>
<keyword evidence="2" id="KW-0057">Aromatic amino acid biosynthesis</keyword>
<dbReference type="GO" id="GO:0019632">
    <property type="term" value="P:shikimate metabolic process"/>
    <property type="evidence" value="ECO:0007669"/>
    <property type="project" value="TreeGrafter"/>
</dbReference>
<dbReference type="PANTHER" id="PTHR21089">
    <property type="entry name" value="SHIKIMATE DEHYDROGENASE"/>
    <property type="match status" value="1"/>
</dbReference>
<dbReference type="CDD" id="cd01065">
    <property type="entry name" value="NAD_bind_Shikimate_DH"/>
    <property type="match status" value="1"/>
</dbReference>
<dbReference type="SUPFAM" id="SSF51735">
    <property type="entry name" value="NAD(P)-binding Rossmann-fold domains"/>
    <property type="match status" value="1"/>
</dbReference>
<dbReference type="InterPro" id="IPR013708">
    <property type="entry name" value="Shikimate_DH-bd_N"/>
</dbReference>
<comment type="caution">
    <text evidence="4">The sequence shown here is derived from an EMBL/GenBank/DDBJ whole genome shotgun (WGS) entry which is preliminary data.</text>
</comment>
<dbReference type="SUPFAM" id="SSF53223">
    <property type="entry name" value="Aminoacid dehydrogenase-like, N-terminal domain"/>
    <property type="match status" value="1"/>
</dbReference>
<evidence type="ECO:0000256" key="2">
    <source>
        <dbReference type="ARBA" id="ARBA00023141"/>
    </source>
</evidence>
<dbReference type="Proteomes" id="UP000278632">
    <property type="component" value="Unassembled WGS sequence"/>
</dbReference>
<dbReference type="GO" id="GO:0009423">
    <property type="term" value="P:chorismate biosynthetic process"/>
    <property type="evidence" value="ECO:0007669"/>
    <property type="project" value="TreeGrafter"/>
</dbReference>
<organism evidence="4 5">
    <name type="scientific">Paraeggerthella hongkongensis</name>
    <dbReference type="NCBI Taxonomy" id="230658"/>
    <lineage>
        <taxon>Bacteria</taxon>
        <taxon>Bacillati</taxon>
        <taxon>Actinomycetota</taxon>
        <taxon>Coriobacteriia</taxon>
        <taxon>Eggerthellales</taxon>
        <taxon>Eggerthellaceae</taxon>
        <taxon>Paraeggerthella</taxon>
    </lineage>
</organism>
<sequence>MAMTEATKPQSLYLLGHPIAHSKSPVMYNAVYERLGLPWTYSPKDCATDDEARSFLDARDFLSVNITTPYKPLAFQAATAQAATAKLALGANVLVRKGDALIGFNTDGQGCVSYLERTGFSFAGKRVAVCGTGPTALSILHASSLAGADVALLVGRDKERTRRALEAYVERFGLMATATIDLPPARPHHRSFRTAYERTTFKFGSYATSEKALASADLIVNATPLGMKAGDAAPLDTALLRPSQTVFDAVYGHGETALVAAAREAGCTVFDGSGMLVAQAVATVLTVCDLADVEVKLEEAELFDTMAQAAGFDC</sequence>
<dbReference type="Pfam" id="PF08501">
    <property type="entry name" value="Shikimate_dh_N"/>
    <property type="match status" value="1"/>
</dbReference>
<dbReference type="GO" id="GO:0004764">
    <property type="term" value="F:shikimate 3-dehydrogenase (NADP+) activity"/>
    <property type="evidence" value="ECO:0007669"/>
    <property type="project" value="InterPro"/>
</dbReference>
<dbReference type="GO" id="GO:0009073">
    <property type="term" value="P:aromatic amino acid family biosynthetic process"/>
    <property type="evidence" value="ECO:0007669"/>
    <property type="project" value="UniProtKB-KW"/>
</dbReference>
<dbReference type="PANTHER" id="PTHR21089:SF1">
    <property type="entry name" value="BIFUNCTIONAL 3-DEHYDROQUINATE DEHYDRATASE_SHIKIMATE DEHYDROGENASE, CHLOROPLASTIC"/>
    <property type="match status" value="1"/>
</dbReference>
<dbReference type="InterPro" id="IPR022893">
    <property type="entry name" value="Shikimate_DH_fam"/>
</dbReference>
<dbReference type="Gene3D" id="3.40.50.720">
    <property type="entry name" value="NAD(P)-binding Rossmann-like Domain"/>
    <property type="match status" value="1"/>
</dbReference>
<reference evidence="5" key="1">
    <citation type="submission" date="2018-05" db="EMBL/GenBank/DDBJ databases">
        <title>Genome Sequencing of selected type strains of the family Eggerthellaceae.</title>
        <authorList>
            <person name="Danylec N."/>
            <person name="Stoll D.A."/>
            <person name="Doetsch A."/>
            <person name="Huch M."/>
        </authorList>
    </citation>
    <scope>NUCLEOTIDE SEQUENCE [LARGE SCALE GENOMIC DNA]</scope>
    <source>
        <strain evidence="5">DSM 16106</strain>
    </source>
</reference>
<dbReference type="InterPro" id="IPR036291">
    <property type="entry name" value="NAD(P)-bd_dom_sf"/>
</dbReference>
<comment type="pathway">
    <text evidence="1">Metabolic intermediate biosynthesis; chorismate biosynthesis; chorismate from D-erythrose 4-phosphate and phosphoenolpyruvate: step 4/7.</text>
</comment>
<evidence type="ECO:0000256" key="1">
    <source>
        <dbReference type="ARBA" id="ARBA00004871"/>
    </source>
</evidence>
<evidence type="ECO:0000313" key="5">
    <source>
        <dbReference type="Proteomes" id="UP000278632"/>
    </source>
</evidence>
<feature type="domain" description="Shikimate dehydrogenase substrate binding N-terminal" evidence="3">
    <location>
        <begin position="14"/>
        <end position="93"/>
    </location>
</feature>
<evidence type="ECO:0000313" key="4">
    <source>
        <dbReference type="EMBL" id="RNL49046.1"/>
    </source>
</evidence>
<dbReference type="OrthoDB" id="9776868at2"/>
<keyword evidence="5" id="KW-1185">Reference proteome</keyword>
<evidence type="ECO:0000259" key="3">
    <source>
        <dbReference type="Pfam" id="PF08501"/>
    </source>
</evidence>
<dbReference type="Gene3D" id="3.40.50.10860">
    <property type="entry name" value="Leucine Dehydrogenase, chain A, domain 1"/>
    <property type="match status" value="1"/>
</dbReference>
<dbReference type="AlphaFoldDB" id="A0A3N0BM30"/>